<feature type="transmembrane region" description="Helical" evidence="1">
    <location>
        <begin position="126"/>
        <end position="143"/>
    </location>
</feature>
<keyword evidence="1" id="KW-1133">Transmembrane helix</keyword>
<evidence type="ECO:0000256" key="1">
    <source>
        <dbReference type="SAM" id="Phobius"/>
    </source>
</evidence>
<organism evidence="2 3">
    <name type="scientific">Anthostomella pinea</name>
    <dbReference type="NCBI Taxonomy" id="933095"/>
    <lineage>
        <taxon>Eukaryota</taxon>
        <taxon>Fungi</taxon>
        <taxon>Dikarya</taxon>
        <taxon>Ascomycota</taxon>
        <taxon>Pezizomycotina</taxon>
        <taxon>Sordariomycetes</taxon>
        <taxon>Xylariomycetidae</taxon>
        <taxon>Xylariales</taxon>
        <taxon>Xylariaceae</taxon>
        <taxon>Anthostomella</taxon>
    </lineage>
</organism>
<protein>
    <submittedName>
        <fullName evidence="2">Uu.00g096040.m01.CDS01</fullName>
    </submittedName>
</protein>
<comment type="caution">
    <text evidence="2">The sequence shown here is derived from an EMBL/GenBank/DDBJ whole genome shotgun (WGS) entry which is preliminary data.</text>
</comment>
<reference evidence="2" key="1">
    <citation type="submission" date="2023-10" db="EMBL/GenBank/DDBJ databases">
        <authorList>
            <person name="Hackl T."/>
        </authorList>
    </citation>
    <scope>NUCLEOTIDE SEQUENCE</scope>
</reference>
<accession>A0AAI8VD50</accession>
<dbReference type="EMBL" id="CAUWAG010000004">
    <property type="protein sequence ID" value="CAJ2502210.1"/>
    <property type="molecule type" value="Genomic_DNA"/>
</dbReference>
<proteinExistence type="predicted"/>
<keyword evidence="1" id="KW-0812">Transmembrane</keyword>
<sequence length="159" mass="17112">MGTSESPTIFFPFVGIFGGLAEFIASLDASTFKALDTIIDTMWGAFWISRGRTQSTRTCQSWQAVSLCCVVTWHCALAATARELVLCACMISLAIDSTIACCQFAYNSGTGSASGDGLHGGVTRGIKAASYFWMFSALCAWCRSRCTSLKKRMAPVMPL</sequence>
<keyword evidence="3" id="KW-1185">Reference proteome</keyword>
<evidence type="ECO:0000313" key="2">
    <source>
        <dbReference type="EMBL" id="CAJ2502210.1"/>
    </source>
</evidence>
<dbReference type="AlphaFoldDB" id="A0AAI8VD50"/>
<evidence type="ECO:0000313" key="3">
    <source>
        <dbReference type="Proteomes" id="UP001295740"/>
    </source>
</evidence>
<name>A0AAI8VD50_9PEZI</name>
<dbReference type="Proteomes" id="UP001295740">
    <property type="component" value="Unassembled WGS sequence"/>
</dbReference>
<gene>
    <name evidence="2" type="ORF">KHLLAP_LOCUS2678</name>
</gene>
<feature type="transmembrane region" description="Helical" evidence="1">
    <location>
        <begin position="84"/>
        <end position="106"/>
    </location>
</feature>
<feature type="transmembrane region" description="Helical" evidence="1">
    <location>
        <begin position="6"/>
        <end position="25"/>
    </location>
</feature>
<keyword evidence="1" id="KW-0472">Membrane</keyword>